<sequence length="184" mass="19706">MNHITMLKTSLALATTLLLAPMAQATALSKLEYGSAKDKVSADYKIDKAACASQAGNAKDVCVEQARAKEKIAKHELAYNYSGKQEDWTKLEVARAEAAYAVAKERCDDQAGNARDVCRKEAKAVETKALADAKLSKRIVEAKVEALDEKRDADYKVAAEKCEAMAGDAKAGCISAAKAKFGKS</sequence>
<name>A0AA95NDD8_9BURK</name>
<reference evidence="2" key="1">
    <citation type="submission" date="2023-01" db="EMBL/GenBank/DDBJ databases">
        <title>Whole genome sequence of Paucibacter sp. S2-9 isolated from pond sediment.</title>
        <authorList>
            <person name="Jung J.Y."/>
        </authorList>
    </citation>
    <scope>NUCLEOTIDE SEQUENCE</scope>
    <source>
        <strain evidence="2">S2-9</strain>
    </source>
</reference>
<dbReference type="KEGG" id="pais:PFX98_00180"/>
<dbReference type="Proteomes" id="UP001177769">
    <property type="component" value="Chromosome"/>
</dbReference>
<dbReference type="AlphaFoldDB" id="A0AA95NDD8"/>
<feature type="chain" id="PRO_5041650242" evidence="1">
    <location>
        <begin position="26"/>
        <end position="184"/>
    </location>
</feature>
<keyword evidence="1" id="KW-0732">Signal</keyword>
<protein>
    <submittedName>
        <fullName evidence="2">Uncharacterized protein</fullName>
    </submittedName>
</protein>
<evidence type="ECO:0000313" key="2">
    <source>
        <dbReference type="EMBL" id="WIT12054.1"/>
    </source>
</evidence>
<organism evidence="2 3">
    <name type="scientific">Paucibacter sediminis</name>
    <dbReference type="NCBI Taxonomy" id="3019553"/>
    <lineage>
        <taxon>Bacteria</taxon>
        <taxon>Pseudomonadati</taxon>
        <taxon>Pseudomonadota</taxon>
        <taxon>Betaproteobacteria</taxon>
        <taxon>Burkholderiales</taxon>
        <taxon>Sphaerotilaceae</taxon>
        <taxon>Roseateles</taxon>
    </lineage>
</organism>
<gene>
    <name evidence="2" type="ORF">PFX98_00180</name>
</gene>
<keyword evidence="3" id="KW-1185">Reference proteome</keyword>
<evidence type="ECO:0000313" key="3">
    <source>
        <dbReference type="Proteomes" id="UP001177769"/>
    </source>
</evidence>
<accession>A0AA95NDD8</accession>
<feature type="signal peptide" evidence="1">
    <location>
        <begin position="1"/>
        <end position="25"/>
    </location>
</feature>
<evidence type="ECO:0000256" key="1">
    <source>
        <dbReference type="SAM" id="SignalP"/>
    </source>
</evidence>
<dbReference type="EMBL" id="CP116346">
    <property type="protein sequence ID" value="WIT12054.1"/>
    <property type="molecule type" value="Genomic_DNA"/>
</dbReference>
<proteinExistence type="predicted"/>
<dbReference type="RefSeq" id="WP_285233144.1">
    <property type="nucleotide sequence ID" value="NZ_CP116346.1"/>
</dbReference>